<protein>
    <recommendedName>
        <fullName evidence="2">F-box domain-containing protein</fullName>
    </recommendedName>
</protein>
<dbReference type="InterPro" id="IPR036047">
    <property type="entry name" value="F-box-like_dom_sf"/>
</dbReference>
<dbReference type="OrthoDB" id="1848700at2759"/>
<dbReference type="Proteomes" id="UP000242715">
    <property type="component" value="Unassembled WGS sequence"/>
</dbReference>
<evidence type="ECO:0000256" key="1">
    <source>
        <dbReference type="SAM" id="MobiDB-lite"/>
    </source>
</evidence>
<dbReference type="PANTHER" id="PTHR32212:SF269">
    <property type="entry name" value="F-BOX_RNI_FBD-LIKE DOMAIN PROTEIN"/>
    <property type="match status" value="1"/>
</dbReference>
<feature type="region of interest" description="Disordered" evidence="1">
    <location>
        <begin position="491"/>
        <end position="518"/>
    </location>
</feature>
<sequence>MSDYDEEIMILEKMKKRRQCDNQNEDRLSDLPDNVLLHILSSLNTKQVVQTCVLSKRWKHLWKFISTLMLHCSTFSTVEGFATFVSKILTLRDTSIAPHALDLNHCGEIEYELLIMVLDYVFSHNAQLQELEISVNRIVPIMSCVSSCHALTSRKLSIYRKGSSLGHNHTPALFRGSSRSYNRQPVLSPKSLNLPLLTSLDLTNFAFRDGKSGCVEPFSVFTKLNSLVIRSCMVFDAQMLSISSETLVNLAIHRPLEIMNLTIQNNSSGFAEIKLITPNLCTFNFTGDLINKICGSGLAYVKQVNIDVSRQFSASAAHGLVLFSWLHDFANVESLTITSTTLQILSLVPDLLEIKLSSLCNLKSLEVELIPLHDGSLSISIENAMLNKAAAKSRKAVVKLRKAFKARLEPPAIPDGIVDFLRQNSPSAEVNIKTDYPNCFNLKQVEESIKSAKIVKHHSRFVVPGISSTAPAEKEPLSAIYSSKNCLRMTIEDDKSSNEDKVEKHQPNTNSPLLDIEQ</sequence>
<dbReference type="AlphaFoldDB" id="A0A2Z6NID6"/>
<dbReference type="PROSITE" id="PS50181">
    <property type="entry name" value="FBOX"/>
    <property type="match status" value="1"/>
</dbReference>
<dbReference type="InterPro" id="IPR053781">
    <property type="entry name" value="F-box_AtFBL13-like"/>
</dbReference>
<gene>
    <name evidence="3" type="ORF">TSUD_65120</name>
</gene>
<dbReference type="InterPro" id="IPR001810">
    <property type="entry name" value="F-box_dom"/>
</dbReference>
<dbReference type="CDD" id="cd22160">
    <property type="entry name" value="F-box_AtFBL13-like"/>
    <property type="match status" value="1"/>
</dbReference>
<feature type="domain" description="F-box" evidence="2">
    <location>
        <begin position="25"/>
        <end position="78"/>
    </location>
</feature>
<feature type="compositionally biased region" description="Basic and acidic residues" evidence="1">
    <location>
        <begin position="491"/>
        <end position="506"/>
    </location>
</feature>
<evidence type="ECO:0000259" key="2">
    <source>
        <dbReference type="PROSITE" id="PS50181"/>
    </source>
</evidence>
<accession>A0A2Z6NID6</accession>
<dbReference type="SUPFAM" id="SSF52047">
    <property type="entry name" value="RNI-like"/>
    <property type="match status" value="1"/>
</dbReference>
<organism evidence="3 4">
    <name type="scientific">Trifolium subterraneum</name>
    <name type="common">Subterranean clover</name>
    <dbReference type="NCBI Taxonomy" id="3900"/>
    <lineage>
        <taxon>Eukaryota</taxon>
        <taxon>Viridiplantae</taxon>
        <taxon>Streptophyta</taxon>
        <taxon>Embryophyta</taxon>
        <taxon>Tracheophyta</taxon>
        <taxon>Spermatophyta</taxon>
        <taxon>Magnoliopsida</taxon>
        <taxon>eudicotyledons</taxon>
        <taxon>Gunneridae</taxon>
        <taxon>Pentapetalae</taxon>
        <taxon>rosids</taxon>
        <taxon>fabids</taxon>
        <taxon>Fabales</taxon>
        <taxon>Fabaceae</taxon>
        <taxon>Papilionoideae</taxon>
        <taxon>50 kb inversion clade</taxon>
        <taxon>NPAAA clade</taxon>
        <taxon>Hologalegina</taxon>
        <taxon>IRL clade</taxon>
        <taxon>Trifolieae</taxon>
        <taxon>Trifolium</taxon>
    </lineage>
</organism>
<dbReference type="Pfam" id="PF00646">
    <property type="entry name" value="F-box"/>
    <property type="match status" value="1"/>
</dbReference>
<keyword evidence="4" id="KW-1185">Reference proteome</keyword>
<name>A0A2Z6NID6_TRISU</name>
<dbReference type="SUPFAM" id="SSF81383">
    <property type="entry name" value="F-box domain"/>
    <property type="match status" value="1"/>
</dbReference>
<evidence type="ECO:0000313" key="3">
    <source>
        <dbReference type="EMBL" id="GAU29477.1"/>
    </source>
</evidence>
<dbReference type="Gene3D" id="1.20.1280.50">
    <property type="match status" value="1"/>
</dbReference>
<evidence type="ECO:0000313" key="4">
    <source>
        <dbReference type="Proteomes" id="UP000242715"/>
    </source>
</evidence>
<dbReference type="PANTHER" id="PTHR32212">
    <property type="entry name" value="CYCLIN-LIKE F-BOX"/>
    <property type="match status" value="1"/>
</dbReference>
<reference evidence="4" key="1">
    <citation type="journal article" date="2017" name="Front. Plant Sci.">
        <title>Climate Clever Clovers: New Paradigm to Reduce the Environmental Footprint of Ruminants by Breeding Low Methanogenic Forages Utilizing Haplotype Variation.</title>
        <authorList>
            <person name="Kaur P."/>
            <person name="Appels R."/>
            <person name="Bayer P.E."/>
            <person name="Keeble-Gagnere G."/>
            <person name="Wang J."/>
            <person name="Hirakawa H."/>
            <person name="Shirasawa K."/>
            <person name="Vercoe P."/>
            <person name="Stefanova K."/>
            <person name="Durmic Z."/>
            <person name="Nichols P."/>
            <person name="Revell C."/>
            <person name="Isobe S.N."/>
            <person name="Edwards D."/>
            <person name="Erskine W."/>
        </authorList>
    </citation>
    <scope>NUCLEOTIDE SEQUENCE [LARGE SCALE GENOMIC DNA]</scope>
    <source>
        <strain evidence="4">cv. Daliak</strain>
    </source>
</reference>
<dbReference type="EMBL" id="DF973397">
    <property type="protein sequence ID" value="GAU29477.1"/>
    <property type="molecule type" value="Genomic_DNA"/>
</dbReference>
<proteinExistence type="predicted"/>